<sequence length="76" mass="8951">MADEELFPIKSRCQFMPKKPDKFAIEFRSIGINRHNLMNYQVKKNKYVLLLSTMYSNVITSETNKRKPGSLLLQQK</sequence>
<dbReference type="OrthoDB" id="10049986at2759"/>
<reference evidence="1" key="1">
    <citation type="submission" date="2013-04" db="EMBL/GenBank/DDBJ databases">
        <authorList>
            <person name="Qu J."/>
            <person name="Murali S.C."/>
            <person name="Bandaranaike D."/>
            <person name="Bellair M."/>
            <person name="Blankenburg K."/>
            <person name="Chao H."/>
            <person name="Dinh H."/>
            <person name="Doddapaneni H."/>
            <person name="Downs B."/>
            <person name="Dugan-Rocha S."/>
            <person name="Elkadiri S."/>
            <person name="Gnanaolivu R.D."/>
            <person name="Hernandez B."/>
            <person name="Javaid M."/>
            <person name="Jayaseelan J.C."/>
            <person name="Lee S."/>
            <person name="Li M."/>
            <person name="Ming W."/>
            <person name="Munidasa M."/>
            <person name="Muniz J."/>
            <person name="Nguyen L."/>
            <person name="Ongeri F."/>
            <person name="Osuji N."/>
            <person name="Pu L.-L."/>
            <person name="Puazo M."/>
            <person name="Qu C."/>
            <person name="Quiroz J."/>
            <person name="Raj R."/>
            <person name="Weissenberger G."/>
            <person name="Xin Y."/>
            <person name="Zou X."/>
            <person name="Han Y."/>
            <person name="Richards S."/>
            <person name="Worley K."/>
            <person name="Muzny D."/>
            <person name="Gibbs R."/>
        </authorList>
    </citation>
    <scope>NUCLEOTIDE SEQUENCE</scope>
    <source>
        <strain evidence="1">Sampled in the wild</strain>
    </source>
</reference>
<dbReference type="AlphaFoldDB" id="A0A8K0KP06"/>
<evidence type="ECO:0000313" key="2">
    <source>
        <dbReference type="Proteomes" id="UP000792457"/>
    </source>
</evidence>
<accession>A0A8K0KP06</accession>
<comment type="caution">
    <text evidence="1">The sequence shown here is derived from an EMBL/GenBank/DDBJ whole genome shotgun (WGS) entry which is preliminary data.</text>
</comment>
<proteinExistence type="predicted"/>
<keyword evidence="2" id="KW-1185">Reference proteome</keyword>
<organism evidence="1 2">
    <name type="scientific">Ladona fulva</name>
    <name type="common">Scarce chaser dragonfly</name>
    <name type="synonym">Libellula fulva</name>
    <dbReference type="NCBI Taxonomy" id="123851"/>
    <lineage>
        <taxon>Eukaryota</taxon>
        <taxon>Metazoa</taxon>
        <taxon>Ecdysozoa</taxon>
        <taxon>Arthropoda</taxon>
        <taxon>Hexapoda</taxon>
        <taxon>Insecta</taxon>
        <taxon>Pterygota</taxon>
        <taxon>Palaeoptera</taxon>
        <taxon>Odonata</taxon>
        <taxon>Epiprocta</taxon>
        <taxon>Anisoptera</taxon>
        <taxon>Libelluloidea</taxon>
        <taxon>Libellulidae</taxon>
        <taxon>Ladona</taxon>
    </lineage>
</organism>
<reference evidence="1" key="2">
    <citation type="submission" date="2017-10" db="EMBL/GenBank/DDBJ databases">
        <title>Ladona fulva Genome sequencing and assembly.</title>
        <authorList>
            <person name="Murali S."/>
            <person name="Richards S."/>
            <person name="Bandaranaike D."/>
            <person name="Bellair M."/>
            <person name="Blankenburg K."/>
            <person name="Chao H."/>
            <person name="Dinh H."/>
            <person name="Doddapaneni H."/>
            <person name="Dugan-Rocha S."/>
            <person name="Elkadiri S."/>
            <person name="Gnanaolivu R."/>
            <person name="Hernandez B."/>
            <person name="Skinner E."/>
            <person name="Javaid M."/>
            <person name="Lee S."/>
            <person name="Li M."/>
            <person name="Ming W."/>
            <person name="Munidasa M."/>
            <person name="Muniz J."/>
            <person name="Nguyen L."/>
            <person name="Hughes D."/>
            <person name="Osuji N."/>
            <person name="Pu L.-L."/>
            <person name="Puazo M."/>
            <person name="Qu C."/>
            <person name="Quiroz J."/>
            <person name="Raj R."/>
            <person name="Weissenberger G."/>
            <person name="Xin Y."/>
            <person name="Zou X."/>
            <person name="Han Y."/>
            <person name="Worley K."/>
            <person name="Muzny D."/>
            <person name="Gibbs R."/>
        </authorList>
    </citation>
    <scope>NUCLEOTIDE SEQUENCE</scope>
    <source>
        <strain evidence="1">Sampled in the wild</strain>
    </source>
</reference>
<dbReference type="Proteomes" id="UP000792457">
    <property type="component" value="Unassembled WGS sequence"/>
</dbReference>
<dbReference type="EMBL" id="KZ309230">
    <property type="protein sequence ID" value="KAG8237809.1"/>
    <property type="molecule type" value="Genomic_DNA"/>
</dbReference>
<gene>
    <name evidence="1" type="ORF">J437_LFUL002417</name>
</gene>
<protein>
    <submittedName>
        <fullName evidence="1">Uncharacterized protein</fullName>
    </submittedName>
</protein>
<evidence type="ECO:0000313" key="1">
    <source>
        <dbReference type="EMBL" id="KAG8237809.1"/>
    </source>
</evidence>
<name>A0A8K0KP06_LADFU</name>